<evidence type="ECO:0000313" key="2">
    <source>
        <dbReference type="Proteomes" id="UP000789920"/>
    </source>
</evidence>
<comment type="caution">
    <text evidence="1">The sequence shown here is derived from an EMBL/GenBank/DDBJ whole genome shotgun (WGS) entry which is preliminary data.</text>
</comment>
<evidence type="ECO:0000313" key="1">
    <source>
        <dbReference type="EMBL" id="CAG8677896.1"/>
    </source>
</evidence>
<reference evidence="1" key="1">
    <citation type="submission" date="2021-06" db="EMBL/GenBank/DDBJ databases">
        <authorList>
            <person name="Kallberg Y."/>
            <person name="Tangrot J."/>
            <person name="Rosling A."/>
        </authorList>
    </citation>
    <scope>NUCLEOTIDE SEQUENCE</scope>
    <source>
        <strain evidence="1">MA461A</strain>
    </source>
</reference>
<name>A0ACA9NW14_9GLOM</name>
<dbReference type="EMBL" id="CAJVQC010016605">
    <property type="protein sequence ID" value="CAG8677896.1"/>
    <property type="molecule type" value="Genomic_DNA"/>
</dbReference>
<accession>A0ACA9NW14</accession>
<feature type="non-terminal residue" evidence="1">
    <location>
        <position position="1"/>
    </location>
</feature>
<protein>
    <submittedName>
        <fullName evidence="1">14931_t:CDS:1</fullName>
    </submittedName>
</protein>
<organism evidence="1 2">
    <name type="scientific">Racocetra persica</name>
    <dbReference type="NCBI Taxonomy" id="160502"/>
    <lineage>
        <taxon>Eukaryota</taxon>
        <taxon>Fungi</taxon>
        <taxon>Fungi incertae sedis</taxon>
        <taxon>Mucoromycota</taxon>
        <taxon>Glomeromycotina</taxon>
        <taxon>Glomeromycetes</taxon>
        <taxon>Diversisporales</taxon>
        <taxon>Gigasporaceae</taxon>
        <taxon>Racocetra</taxon>
    </lineage>
</organism>
<proteinExistence type="predicted"/>
<dbReference type="Proteomes" id="UP000789920">
    <property type="component" value="Unassembled WGS sequence"/>
</dbReference>
<keyword evidence="2" id="KW-1185">Reference proteome</keyword>
<gene>
    <name evidence="1" type="ORF">RPERSI_LOCUS8972</name>
</gene>
<sequence>NEQLIGYDIQVRGPFDACDRCKSYLAPTSLNSRLSILPSARLTETLSTAKTSLINPNSPDGCWDELYMIAGGTGITPMLQLIKYHLERSMKRENDTNKYRRMHLLFGNRKIEDVIDGILLEDLALSSQGQLTVTFCLSEPPSDWEGLKGRINKRIIQDWMNMMMQGVSLQSPNETQTDILHSHSIRRDPNENCWSYSSSYHQLPFMKSHEISQMSPLRQYNSVSVHTLSREFRALFVPPDNRIYEDRINDMGPYLEPKASSNKSILSIDPDLANSKNGDNLIHGKIIVSGPYGMLVAVEQDLLEMGFNDDVIILY</sequence>